<dbReference type="AlphaFoldDB" id="A0A7V8FPA5"/>
<name>A0A7V8FPA5_9BURK</name>
<comment type="caution">
    <text evidence="1">The sequence shown here is derived from an EMBL/GenBank/DDBJ whole genome shotgun (WGS) entry which is preliminary data.</text>
</comment>
<evidence type="ECO:0000313" key="1">
    <source>
        <dbReference type="EMBL" id="KAF1021518.1"/>
    </source>
</evidence>
<dbReference type="Proteomes" id="UP000461670">
    <property type="component" value="Unassembled WGS sequence"/>
</dbReference>
<proteinExistence type="predicted"/>
<gene>
    <name evidence="1" type="ORF">GAK30_01737</name>
</gene>
<reference evidence="2" key="1">
    <citation type="journal article" date="2020" name="MBio">
        <title>Horizontal gene transfer to a defensive symbiont with a reduced genome amongst a multipartite beetle microbiome.</title>
        <authorList>
            <person name="Waterworth S.C."/>
            <person name="Florez L.V."/>
            <person name="Rees E.R."/>
            <person name="Hertweck C."/>
            <person name="Kaltenpoth M."/>
            <person name="Kwan J.C."/>
        </authorList>
    </citation>
    <scope>NUCLEOTIDE SEQUENCE [LARGE SCALE GENOMIC DNA]</scope>
</reference>
<organism evidence="1 2">
    <name type="scientific">Paracidovorax wautersii</name>
    <dbReference type="NCBI Taxonomy" id="1177982"/>
    <lineage>
        <taxon>Bacteria</taxon>
        <taxon>Pseudomonadati</taxon>
        <taxon>Pseudomonadota</taxon>
        <taxon>Betaproteobacteria</taxon>
        <taxon>Burkholderiales</taxon>
        <taxon>Comamonadaceae</taxon>
        <taxon>Paracidovorax</taxon>
    </lineage>
</organism>
<accession>A0A7V8FPA5</accession>
<sequence>MKLLTPSATATVRRTAHPRLRGMLDDPIVPTLLRMSGPNTVMMLALASTSLVEM</sequence>
<evidence type="ECO:0000313" key="2">
    <source>
        <dbReference type="Proteomes" id="UP000461670"/>
    </source>
</evidence>
<dbReference type="EMBL" id="WNDQ01000020">
    <property type="protein sequence ID" value="KAF1021518.1"/>
    <property type="molecule type" value="Genomic_DNA"/>
</dbReference>
<protein>
    <submittedName>
        <fullName evidence="1">Uncharacterized protein</fullName>
    </submittedName>
</protein>